<sequence length="75" mass="8475">MVQDIDLTIPQSGICADAPDYAVCRLVVRMKNRQTMPVLDKVIDRRHHATLSLVDTHHQDTIFLSFAPMVTPFPS</sequence>
<name>F8MQD8_NEUT8</name>
<dbReference type="HOGENOM" id="CLU_2671662_0_0_1"/>
<accession>F8MQD8</accession>
<dbReference type="Proteomes" id="UP000008065">
    <property type="component" value="Unassembled WGS sequence"/>
</dbReference>
<dbReference type="VEuPathDB" id="FungiDB:NEUTE1DRAFT_101846"/>
<evidence type="ECO:0000313" key="2">
    <source>
        <dbReference type="Proteomes" id="UP000008065"/>
    </source>
</evidence>
<keyword evidence="2" id="KW-1185">Reference proteome</keyword>
<protein>
    <submittedName>
        <fullName evidence="1">Uncharacterized protein</fullName>
    </submittedName>
</protein>
<dbReference type="EMBL" id="GL891305">
    <property type="protein sequence ID" value="EGO56568.1"/>
    <property type="molecule type" value="Genomic_DNA"/>
</dbReference>
<dbReference type="KEGG" id="nte:NEUTE1DRAFT101846"/>
<proteinExistence type="predicted"/>
<dbReference type="AlphaFoldDB" id="F8MQD8"/>
<dbReference type="RefSeq" id="XP_009852154.1">
    <property type="nucleotide sequence ID" value="XM_009853852.1"/>
</dbReference>
<dbReference type="GeneID" id="20821826"/>
<organism evidence="1 2">
    <name type="scientific">Neurospora tetrasperma (strain FGSC 2508 / ATCC MYA-4615 / P0657)</name>
    <dbReference type="NCBI Taxonomy" id="510951"/>
    <lineage>
        <taxon>Eukaryota</taxon>
        <taxon>Fungi</taxon>
        <taxon>Dikarya</taxon>
        <taxon>Ascomycota</taxon>
        <taxon>Pezizomycotina</taxon>
        <taxon>Sordariomycetes</taxon>
        <taxon>Sordariomycetidae</taxon>
        <taxon>Sordariales</taxon>
        <taxon>Sordariaceae</taxon>
        <taxon>Neurospora</taxon>
    </lineage>
</organism>
<reference evidence="2" key="1">
    <citation type="journal article" date="2011" name="Genetics">
        <title>Massive changes in genome architecture accompany the transition to self-fertility in the filamentous fungus Neurospora tetrasperma.</title>
        <authorList>
            <person name="Ellison C.E."/>
            <person name="Stajich J.E."/>
            <person name="Jacobson D.J."/>
            <person name="Natvig D.O."/>
            <person name="Lapidus A."/>
            <person name="Foster B."/>
            <person name="Aerts A."/>
            <person name="Riley R."/>
            <person name="Lindquist E.A."/>
            <person name="Grigoriev I.V."/>
            <person name="Taylor J.W."/>
        </authorList>
    </citation>
    <scope>NUCLEOTIDE SEQUENCE [LARGE SCALE GENOMIC DNA]</scope>
    <source>
        <strain evidence="2">FGSC 2508 / P0657</strain>
    </source>
</reference>
<evidence type="ECO:0000313" key="1">
    <source>
        <dbReference type="EMBL" id="EGO56568.1"/>
    </source>
</evidence>
<gene>
    <name evidence="1" type="ORF">NEUTE1DRAFT_101846</name>
</gene>